<feature type="region of interest" description="Disordered" evidence="1">
    <location>
        <begin position="292"/>
        <end position="322"/>
    </location>
</feature>
<accession>A0ABQ9GNS7</accession>
<sequence>MEQRQNERAGENGRSLRRLADQRHRRTVRMTLQGIEARSSRLLRQPAPPSCTVIELVRSSNYFAKTAYRVADEEERASVPCLVHILLSHSVSGAAVAERLACSPPTKVNRFQSPTGSPDFRKWESCRTMPLVGFSRGPTGSLALSFRRRSMLTSITLIGSQDLAVKSRPDLFTHLTHSFCIFLCLSKFNFTIEKLPAREWRTISVGETSFRFVQPIAEDQFQWSQCAPPNFANQGSIPRSGLRDFRMWESCQTIPLVSGSSRDHPPPPSPATTALHNFRGLAAGRVTLYTPHEPSWHPPLPASRVTAISPQSHTTLPYRGGS</sequence>
<evidence type="ECO:0000256" key="1">
    <source>
        <dbReference type="SAM" id="MobiDB-lite"/>
    </source>
</evidence>
<keyword evidence="3" id="KW-1185">Reference proteome</keyword>
<dbReference type="Proteomes" id="UP001159363">
    <property type="component" value="Chromosome 9"/>
</dbReference>
<feature type="compositionally biased region" description="Polar residues" evidence="1">
    <location>
        <begin position="306"/>
        <end position="315"/>
    </location>
</feature>
<evidence type="ECO:0000313" key="2">
    <source>
        <dbReference type="EMBL" id="KAJ8873644.1"/>
    </source>
</evidence>
<gene>
    <name evidence="2" type="ORF">PR048_024466</name>
</gene>
<feature type="region of interest" description="Disordered" evidence="1">
    <location>
        <begin position="1"/>
        <end position="23"/>
    </location>
</feature>
<proteinExistence type="predicted"/>
<dbReference type="EMBL" id="JARBHB010000010">
    <property type="protein sequence ID" value="KAJ8873644.1"/>
    <property type="molecule type" value="Genomic_DNA"/>
</dbReference>
<comment type="caution">
    <text evidence="2">The sequence shown here is derived from an EMBL/GenBank/DDBJ whole genome shotgun (WGS) entry which is preliminary data.</text>
</comment>
<organism evidence="2 3">
    <name type="scientific">Dryococelus australis</name>
    <dbReference type="NCBI Taxonomy" id="614101"/>
    <lineage>
        <taxon>Eukaryota</taxon>
        <taxon>Metazoa</taxon>
        <taxon>Ecdysozoa</taxon>
        <taxon>Arthropoda</taxon>
        <taxon>Hexapoda</taxon>
        <taxon>Insecta</taxon>
        <taxon>Pterygota</taxon>
        <taxon>Neoptera</taxon>
        <taxon>Polyneoptera</taxon>
        <taxon>Phasmatodea</taxon>
        <taxon>Verophasmatodea</taxon>
        <taxon>Anareolatae</taxon>
        <taxon>Phasmatidae</taxon>
        <taxon>Eurycanthinae</taxon>
        <taxon>Dryococelus</taxon>
    </lineage>
</organism>
<reference evidence="2 3" key="1">
    <citation type="submission" date="2023-02" db="EMBL/GenBank/DDBJ databases">
        <title>LHISI_Scaffold_Assembly.</title>
        <authorList>
            <person name="Stuart O.P."/>
            <person name="Cleave R."/>
            <person name="Magrath M.J.L."/>
            <person name="Mikheyev A.S."/>
        </authorList>
    </citation>
    <scope>NUCLEOTIDE SEQUENCE [LARGE SCALE GENOMIC DNA]</scope>
    <source>
        <strain evidence="2">Daus_M_001</strain>
        <tissue evidence="2">Leg muscle</tissue>
    </source>
</reference>
<feature type="compositionally biased region" description="Basic and acidic residues" evidence="1">
    <location>
        <begin position="1"/>
        <end position="11"/>
    </location>
</feature>
<evidence type="ECO:0000313" key="3">
    <source>
        <dbReference type="Proteomes" id="UP001159363"/>
    </source>
</evidence>
<name>A0ABQ9GNS7_9NEOP</name>
<protein>
    <submittedName>
        <fullName evidence="2">Uncharacterized protein</fullName>
    </submittedName>
</protein>